<gene>
    <name evidence="2" type="ORF">ARB_04328</name>
</gene>
<accession>D4AJ79</accession>
<dbReference type="Pfam" id="PF10199">
    <property type="entry name" value="Adaptin_binding"/>
    <property type="match status" value="1"/>
</dbReference>
<evidence type="ECO:0000313" key="3">
    <source>
        <dbReference type="Proteomes" id="UP000008866"/>
    </source>
</evidence>
<dbReference type="HOGENOM" id="CLU_031716_1_1_1"/>
<reference evidence="3" key="1">
    <citation type="journal article" date="2011" name="Genome Biol.">
        <title>Comparative and functional genomics provide insights into the pathogenicity of dermatophytic fungi.</title>
        <authorList>
            <person name="Burmester A."/>
            <person name="Shelest E."/>
            <person name="Gloeckner G."/>
            <person name="Heddergott C."/>
            <person name="Schindler S."/>
            <person name="Staib P."/>
            <person name="Heidel A."/>
            <person name="Felder M."/>
            <person name="Petzold A."/>
            <person name="Szafranski K."/>
            <person name="Feuermann M."/>
            <person name="Pedruzzi I."/>
            <person name="Priebe S."/>
            <person name="Groth M."/>
            <person name="Winkler R."/>
            <person name="Li W."/>
            <person name="Kniemeyer O."/>
            <person name="Schroeckh V."/>
            <person name="Hertweck C."/>
            <person name="Hube B."/>
            <person name="White T.C."/>
            <person name="Platzer M."/>
            <person name="Guthke R."/>
            <person name="Heitman J."/>
            <person name="Woestemeyer J."/>
            <person name="Zipfel P.F."/>
            <person name="Monod M."/>
            <person name="Brakhage A.A."/>
        </authorList>
    </citation>
    <scope>NUCLEOTIDE SEQUENCE [LARGE SCALE GENOMIC DNA]</scope>
    <source>
        <strain evidence="3">ATCC MYA-4681 / CBS 112371</strain>
    </source>
</reference>
<dbReference type="InterPro" id="IPR034627">
    <property type="entry name" value="Irc6"/>
</dbReference>
<dbReference type="Gene3D" id="3.40.50.11960">
    <property type="match status" value="1"/>
</dbReference>
<comment type="caution">
    <text evidence="2">The sequence shown here is derived from an EMBL/GenBank/DDBJ whole genome shotgun (WGS) entry which is preliminary data.</text>
</comment>
<dbReference type="RefSeq" id="XP_003017447.1">
    <property type="nucleotide sequence ID" value="XM_003017401.1"/>
</dbReference>
<evidence type="ECO:0000313" key="2">
    <source>
        <dbReference type="EMBL" id="EFE36802.1"/>
    </source>
</evidence>
<dbReference type="Proteomes" id="UP000008866">
    <property type="component" value="Unassembled WGS sequence"/>
</dbReference>
<dbReference type="PANTHER" id="PTHR28043">
    <property type="entry name" value="INCREASED RECOMBINATION CENTERS PROTEIN 6"/>
    <property type="match status" value="1"/>
</dbReference>
<dbReference type="STRING" id="663331.D4AJ79"/>
<dbReference type="PANTHER" id="PTHR28043:SF1">
    <property type="entry name" value="INCREASED RECOMBINATION CENTERS PROTEIN 6"/>
    <property type="match status" value="1"/>
</dbReference>
<dbReference type="EMBL" id="ABSU01000001">
    <property type="protein sequence ID" value="EFE36802.1"/>
    <property type="molecule type" value="Genomic_DNA"/>
</dbReference>
<proteinExistence type="predicted"/>
<sequence>MSLPLEWPEEEARSKVKHILNPRRLLILAPSTESHAVIPPFLTRLTGQLPVLPSRQSDTKQADSDATTDISDVASTSTTPPPASFAGYTAHTPLQLNTKYYSAEIPLWVDEVPSLSLIPSPDLALPSAEEDDAGSPEAWRKEFASEEAREVRDAIGAIILCMQRPKPPDPALVKDNVLDGNENASGVVFQRAVGRIKDLARAVIEVKAQAEEERGEIGDIPGLIVLVGDECENGSLAAGNASSEYGALWWDEQLGDLGAGSGLEVVFWDHKAASPEPSARNEFGGNISILLELMGIARVQEVLEAHQWSSSTSDEVEQDLEPLSLRGDQETTGGFTLEANELEREMAGLRLAINSNMDNDDIGEEFKEMGDDSLQVEQLEGLILRVQAIKEMGADLPDQERKRFAAKAIKDLMKDI</sequence>
<name>D4AJ79_ARTBC</name>
<dbReference type="OMA" id="EALMMRM"/>
<dbReference type="GO" id="GO:0030674">
    <property type="term" value="F:protein-macromolecule adaptor activity"/>
    <property type="evidence" value="ECO:0007669"/>
    <property type="project" value="TreeGrafter"/>
</dbReference>
<dbReference type="GeneID" id="9524557"/>
<protein>
    <recommendedName>
        <fullName evidence="4">Alpha and gamma adaptin binding protein p34</fullName>
    </recommendedName>
</protein>
<evidence type="ECO:0008006" key="4">
    <source>
        <dbReference type="Google" id="ProtNLM"/>
    </source>
</evidence>
<dbReference type="GO" id="GO:0016192">
    <property type="term" value="P:vesicle-mediated transport"/>
    <property type="evidence" value="ECO:0007669"/>
    <property type="project" value="InterPro"/>
</dbReference>
<feature type="region of interest" description="Disordered" evidence="1">
    <location>
        <begin position="54"/>
        <end position="88"/>
    </location>
</feature>
<keyword evidence="3" id="KW-1185">Reference proteome</keyword>
<dbReference type="KEGG" id="abe:ARB_04328"/>
<dbReference type="eggNOG" id="ENOG502RTVH">
    <property type="taxonomic scope" value="Eukaryota"/>
</dbReference>
<dbReference type="AlphaFoldDB" id="D4AJ79"/>
<evidence type="ECO:0000256" key="1">
    <source>
        <dbReference type="SAM" id="MobiDB-lite"/>
    </source>
</evidence>
<organism evidence="2 3">
    <name type="scientific">Arthroderma benhamiae (strain ATCC MYA-4681 / CBS 112371)</name>
    <name type="common">Trichophyton mentagrophytes</name>
    <dbReference type="NCBI Taxonomy" id="663331"/>
    <lineage>
        <taxon>Eukaryota</taxon>
        <taxon>Fungi</taxon>
        <taxon>Dikarya</taxon>
        <taxon>Ascomycota</taxon>
        <taxon>Pezizomycotina</taxon>
        <taxon>Eurotiomycetes</taxon>
        <taxon>Eurotiomycetidae</taxon>
        <taxon>Onygenales</taxon>
        <taxon>Arthrodermataceae</taxon>
        <taxon>Trichophyton</taxon>
    </lineage>
</organism>
<feature type="compositionally biased region" description="Polar residues" evidence="1">
    <location>
        <begin position="64"/>
        <end position="78"/>
    </location>
</feature>